<keyword evidence="7" id="KW-0547">Nucleotide-binding</keyword>
<keyword evidence="13" id="KW-1185">Reference proteome</keyword>
<comment type="subunit">
    <text evidence="3">Monomer.</text>
</comment>
<dbReference type="Gene3D" id="3.40.50.11370">
    <property type="match status" value="1"/>
</dbReference>
<dbReference type="GO" id="GO:0032957">
    <property type="term" value="P:inositol trisphosphate metabolic process"/>
    <property type="evidence" value="ECO:0007669"/>
    <property type="project" value="InterPro"/>
</dbReference>
<dbReference type="GO" id="GO:0005737">
    <property type="term" value="C:cytoplasm"/>
    <property type="evidence" value="ECO:0007669"/>
    <property type="project" value="TreeGrafter"/>
</dbReference>
<keyword evidence="8" id="KW-0418">Kinase</keyword>
<dbReference type="InterPro" id="IPR008656">
    <property type="entry name" value="Inositol_tetrakis-P_1-kinase"/>
</dbReference>
<dbReference type="SUPFAM" id="SSF56059">
    <property type="entry name" value="Glutathione synthetase ATP-binding domain-like"/>
    <property type="match status" value="1"/>
</dbReference>
<dbReference type="GO" id="GO:0000287">
    <property type="term" value="F:magnesium ion binding"/>
    <property type="evidence" value="ECO:0007669"/>
    <property type="project" value="InterPro"/>
</dbReference>
<dbReference type="GO" id="GO:0005524">
    <property type="term" value="F:ATP binding"/>
    <property type="evidence" value="ECO:0007669"/>
    <property type="project" value="UniProtKB-KW"/>
</dbReference>
<keyword evidence="9" id="KW-0067">ATP-binding</keyword>
<sequence length="585" mass="60116">MIACLVHFEAEGLHGSHLADLCSGAATLLGRLQQHGVQAGLLLQCAAVGDAGLSLAALQAAADGSGSPLLMTQPGQLAVALRLALDQLAPTPPAEVAFISLSGSPAAASQAAELGCGTCEHLPSRGASPAQLQAWVMQAVARRAREARQAAGLQPPLVVGYVMKESRQLALAQQGMLPLLPAAEAGAAAGSTAAAESAAGKAAAQAGKPAAESEQPLCFVPLDLHSSLAPQLAHCDIVLQKLTDYLEPTGGSGAVAHFTSEAQALLARLDQEQQAAQQAAVQQQLAAAAAGHPHPGHPQLHPAEFRAAQAVAKGRPPLPVDPAPAMRPIMDRAALIPLLEAAALAVRQLAIPARAPASVLVSSFDPGSTPRQLAAAGVSLPCIAKPQAACGVAEAHQMAFVLHGSGFAGLEVPLPAVVQEYVDHGGRVWKVYVAGDQVFWAERKSTPDLRSLAEQLAADPEADVPDSISFDSLKSLPTTLPWLRKQQAQPQAAGGSADGGLPPVPGQVASLMQRPTFEAVAAALRKRLGLTLFGFDLVFDSIAGELVIIDVNYFPSFKGVPEAPAALRAALRQRYAAALATQQQP</sequence>
<reference evidence="12 13" key="1">
    <citation type="journal article" date="2018" name="Plant J.">
        <title>Genome sequences of Chlorella sorokiniana UTEX 1602 and Micractinium conductrix SAG 241.80: implications to maltose excretion by a green alga.</title>
        <authorList>
            <person name="Arriola M.B."/>
            <person name="Velmurugan N."/>
            <person name="Zhang Y."/>
            <person name="Plunkett M.H."/>
            <person name="Hondzo H."/>
            <person name="Barney B.M."/>
        </authorList>
    </citation>
    <scope>NUCLEOTIDE SEQUENCE [LARGE SCALE GENOMIC DNA]</scope>
    <source>
        <strain evidence="13">UTEX 1602</strain>
    </source>
</reference>
<dbReference type="OrthoDB" id="514281at2759"/>
<evidence type="ECO:0000256" key="6">
    <source>
        <dbReference type="ARBA" id="ARBA00022723"/>
    </source>
</evidence>
<evidence type="ECO:0000256" key="7">
    <source>
        <dbReference type="ARBA" id="ARBA00022741"/>
    </source>
</evidence>
<evidence type="ECO:0000256" key="3">
    <source>
        <dbReference type="ARBA" id="ARBA00011245"/>
    </source>
</evidence>
<evidence type="ECO:0000256" key="9">
    <source>
        <dbReference type="ARBA" id="ARBA00022840"/>
    </source>
</evidence>
<comment type="cofactor">
    <cofactor evidence="1">
        <name>Mg(2+)</name>
        <dbReference type="ChEBI" id="CHEBI:18420"/>
    </cofactor>
</comment>
<evidence type="ECO:0000256" key="10">
    <source>
        <dbReference type="ARBA" id="ARBA00022842"/>
    </source>
</evidence>
<evidence type="ECO:0000313" key="12">
    <source>
        <dbReference type="EMBL" id="PRW44989.1"/>
    </source>
</evidence>
<evidence type="ECO:0000313" key="13">
    <source>
        <dbReference type="Proteomes" id="UP000239899"/>
    </source>
</evidence>
<keyword evidence="10" id="KW-0460">Magnesium</keyword>
<feature type="domain" description="Inositol 1,3,4-trisphosphate 5/6-kinase ATP-grasp" evidence="11">
    <location>
        <begin position="357"/>
        <end position="451"/>
    </location>
</feature>
<dbReference type="GO" id="GO:0052726">
    <property type="term" value="F:inositol-1,3,4-trisphosphate 5-kinase activity"/>
    <property type="evidence" value="ECO:0007669"/>
    <property type="project" value="InterPro"/>
</dbReference>
<comment type="similarity">
    <text evidence="2">Belongs to the ITPK1 family.</text>
</comment>
<dbReference type="Pfam" id="PF05770">
    <property type="entry name" value="Ins134_P3_kin"/>
    <property type="match status" value="2"/>
</dbReference>
<dbReference type="STRING" id="3076.A0A2P6TL32"/>
<organism evidence="12 13">
    <name type="scientific">Chlorella sorokiniana</name>
    <name type="common">Freshwater green alga</name>
    <dbReference type="NCBI Taxonomy" id="3076"/>
    <lineage>
        <taxon>Eukaryota</taxon>
        <taxon>Viridiplantae</taxon>
        <taxon>Chlorophyta</taxon>
        <taxon>core chlorophytes</taxon>
        <taxon>Trebouxiophyceae</taxon>
        <taxon>Chlorellales</taxon>
        <taxon>Chlorellaceae</taxon>
        <taxon>Chlorella clade</taxon>
        <taxon>Chlorella</taxon>
    </lineage>
</organism>
<evidence type="ECO:0000259" key="11">
    <source>
        <dbReference type="Pfam" id="PF05770"/>
    </source>
</evidence>
<evidence type="ECO:0000256" key="8">
    <source>
        <dbReference type="ARBA" id="ARBA00022777"/>
    </source>
</evidence>
<dbReference type="Gene3D" id="3.30.470.20">
    <property type="entry name" value="ATP-grasp fold, B domain"/>
    <property type="match status" value="1"/>
</dbReference>
<dbReference type="GO" id="GO:0047325">
    <property type="term" value="F:inositol-3,4,5,6-tetrakisphosphate 1-kinase activity"/>
    <property type="evidence" value="ECO:0007669"/>
    <property type="project" value="InterPro"/>
</dbReference>
<dbReference type="AlphaFoldDB" id="A0A2P6TL32"/>
<dbReference type="EC" id="2.7.1.159" evidence="4"/>
<evidence type="ECO:0000256" key="5">
    <source>
        <dbReference type="ARBA" id="ARBA00022679"/>
    </source>
</evidence>
<proteinExistence type="inferred from homology"/>
<keyword evidence="5" id="KW-0808">Transferase</keyword>
<dbReference type="Proteomes" id="UP000239899">
    <property type="component" value="Unassembled WGS sequence"/>
</dbReference>
<gene>
    <name evidence="12" type="ORF">C2E21_6320</name>
</gene>
<evidence type="ECO:0000256" key="2">
    <source>
        <dbReference type="ARBA" id="ARBA00009601"/>
    </source>
</evidence>
<evidence type="ECO:0000256" key="4">
    <source>
        <dbReference type="ARBA" id="ARBA00012017"/>
    </source>
</evidence>
<keyword evidence="6" id="KW-0479">Metal-binding</keyword>
<dbReference type="PANTHER" id="PTHR14217">
    <property type="entry name" value="INOSITOL-TETRAKISPHOSPHATE 1-KINASE"/>
    <property type="match status" value="1"/>
</dbReference>
<feature type="domain" description="Inositol 1,3,4-trisphosphate 5/6-kinase ATP-grasp" evidence="11">
    <location>
        <begin position="510"/>
        <end position="562"/>
    </location>
</feature>
<comment type="caution">
    <text evidence="12">The sequence shown here is derived from an EMBL/GenBank/DDBJ whole genome shotgun (WGS) entry which is preliminary data.</text>
</comment>
<dbReference type="PANTHER" id="PTHR14217:SF1">
    <property type="entry name" value="INOSITOL-TETRAKISPHOSPHATE 1-KINASE"/>
    <property type="match status" value="1"/>
</dbReference>
<dbReference type="EMBL" id="LHPG02000012">
    <property type="protein sequence ID" value="PRW44989.1"/>
    <property type="molecule type" value="Genomic_DNA"/>
</dbReference>
<dbReference type="InterPro" id="IPR040464">
    <property type="entry name" value="InsP(3)kin_ATP-grasp"/>
</dbReference>
<name>A0A2P6TL32_CHLSO</name>
<accession>A0A2P6TL32</accession>
<evidence type="ECO:0000256" key="1">
    <source>
        <dbReference type="ARBA" id="ARBA00001946"/>
    </source>
</evidence>
<dbReference type="GO" id="GO:0052725">
    <property type="term" value="F:inositol-1,3,4-trisphosphate 6-kinase activity"/>
    <property type="evidence" value="ECO:0007669"/>
    <property type="project" value="InterPro"/>
</dbReference>
<protein>
    <recommendedName>
        <fullName evidence="4">inositol-1,3,4-trisphosphate 5/6-kinase</fullName>
        <ecNumber evidence="4">2.7.1.159</ecNumber>
    </recommendedName>
</protein>